<evidence type="ECO:0000313" key="10">
    <source>
        <dbReference type="Proteomes" id="UP000274511"/>
    </source>
</evidence>
<keyword evidence="7 8" id="KW-0472">Membrane</keyword>
<evidence type="ECO:0000256" key="2">
    <source>
        <dbReference type="ARBA" id="ARBA00010408"/>
    </source>
</evidence>
<comment type="similarity">
    <text evidence="2">Belongs to the GhoT/OrtT toxin family.</text>
</comment>
<dbReference type="EMBL" id="RJUJ01000013">
    <property type="protein sequence ID" value="ROH78078.1"/>
    <property type="molecule type" value="Genomic_DNA"/>
</dbReference>
<proteinExistence type="inferred from homology"/>
<evidence type="ECO:0000256" key="8">
    <source>
        <dbReference type="SAM" id="Phobius"/>
    </source>
</evidence>
<accession>A0A3N0UDU4</accession>
<keyword evidence="3" id="KW-1003">Cell membrane</keyword>
<dbReference type="Pfam" id="PF10753">
    <property type="entry name" value="Toxin_GhoT_OrtT"/>
    <property type="match status" value="1"/>
</dbReference>
<dbReference type="OrthoDB" id="6413705at2"/>
<feature type="transmembrane region" description="Helical" evidence="8">
    <location>
        <begin position="5"/>
        <end position="21"/>
    </location>
</feature>
<reference evidence="9 10" key="1">
    <citation type="submission" date="2018-10" db="EMBL/GenBank/DDBJ databases">
        <title>New species genome.</title>
        <authorList>
            <person name="Li Y."/>
        </authorList>
    </citation>
    <scope>NUCLEOTIDE SEQUENCE [LARGE SCALE GENOMIC DNA]</scope>
    <source>
        <strain evidence="9 10">L6_4B</strain>
    </source>
</reference>
<evidence type="ECO:0000256" key="5">
    <source>
        <dbReference type="ARBA" id="ARBA00022692"/>
    </source>
</evidence>
<dbReference type="Proteomes" id="UP000274511">
    <property type="component" value="Unassembled WGS sequence"/>
</dbReference>
<evidence type="ECO:0000256" key="3">
    <source>
        <dbReference type="ARBA" id="ARBA00022475"/>
    </source>
</evidence>
<name>A0A3N0UDU4_9GAMM</name>
<keyword evidence="4" id="KW-0997">Cell inner membrane</keyword>
<comment type="subcellular location">
    <subcellularLocation>
        <location evidence="1">Cell inner membrane</location>
        <topology evidence="1">Multi-pass membrane protein</topology>
    </subcellularLocation>
</comment>
<keyword evidence="5 8" id="KW-0812">Transmembrane</keyword>
<organism evidence="9 10">
    <name type="scientific">Lonsdalea populi</name>
    <dbReference type="NCBI Taxonomy" id="1172565"/>
    <lineage>
        <taxon>Bacteria</taxon>
        <taxon>Pseudomonadati</taxon>
        <taxon>Pseudomonadota</taxon>
        <taxon>Gammaproteobacteria</taxon>
        <taxon>Enterobacterales</taxon>
        <taxon>Pectobacteriaceae</taxon>
        <taxon>Lonsdalea</taxon>
    </lineage>
</organism>
<dbReference type="InterPro" id="IPR019689">
    <property type="entry name" value="Toxin_GhoT/OrtT"/>
</dbReference>
<evidence type="ECO:0000256" key="4">
    <source>
        <dbReference type="ARBA" id="ARBA00022519"/>
    </source>
</evidence>
<dbReference type="GO" id="GO:0005886">
    <property type="term" value="C:plasma membrane"/>
    <property type="evidence" value="ECO:0007669"/>
    <property type="project" value="UniProtKB-SubCell"/>
</dbReference>
<gene>
    <name evidence="9" type="ORF">EC392_12825</name>
</gene>
<evidence type="ECO:0000313" key="9">
    <source>
        <dbReference type="EMBL" id="ROH78078.1"/>
    </source>
</evidence>
<evidence type="ECO:0000256" key="7">
    <source>
        <dbReference type="ARBA" id="ARBA00023136"/>
    </source>
</evidence>
<protein>
    <submittedName>
        <fullName evidence="9">GhoT/OrtT family toxin</fullName>
    </submittedName>
</protein>
<feature type="transmembrane region" description="Helical" evidence="8">
    <location>
        <begin position="27"/>
        <end position="52"/>
    </location>
</feature>
<evidence type="ECO:0000256" key="6">
    <source>
        <dbReference type="ARBA" id="ARBA00022989"/>
    </source>
</evidence>
<keyword evidence="6 8" id="KW-1133">Transmembrane helix</keyword>
<sequence length="53" mass="6108">MIKTIYLAGFVLSLVFTFFVSRDRSMLIRLLCAVLIGLTWPLSFPVVVMFSFF</sequence>
<comment type="caution">
    <text evidence="9">The sequence shown here is derived from an EMBL/GenBank/DDBJ whole genome shotgun (WGS) entry which is preliminary data.</text>
</comment>
<dbReference type="AlphaFoldDB" id="A0A3N0UDU4"/>
<evidence type="ECO:0000256" key="1">
    <source>
        <dbReference type="ARBA" id="ARBA00004429"/>
    </source>
</evidence>